<evidence type="ECO:0000259" key="2">
    <source>
        <dbReference type="Pfam" id="PF21135"/>
    </source>
</evidence>
<dbReference type="Gene3D" id="3.40.50.720">
    <property type="entry name" value="NAD(P)-binding Rossmann-like Domain"/>
    <property type="match status" value="1"/>
</dbReference>
<proteinExistence type="predicted"/>
<protein>
    <submittedName>
        <fullName evidence="3">Uncharacterized protein</fullName>
    </submittedName>
</protein>
<dbReference type="GO" id="GO:0050661">
    <property type="term" value="F:NADP binding"/>
    <property type="evidence" value="ECO:0007669"/>
    <property type="project" value="InterPro"/>
</dbReference>
<feature type="domain" description="Oxidoreductase DRL-like catalytic" evidence="2">
    <location>
        <begin position="248"/>
        <end position="354"/>
    </location>
</feature>
<name>A0A1F6D5M3_HANXR</name>
<reference evidence="3 4" key="1">
    <citation type="journal article" date="2016" name="Nat. Commun.">
        <title>Thousands of microbial genomes shed light on interconnected biogeochemical processes in an aquifer system.</title>
        <authorList>
            <person name="Anantharaman K."/>
            <person name="Brown C.T."/>
            <person name="Hug L.A."/>
            <person name="Sharon I."/>
            <person name="Castelle C.J."/>
            <person name="Probst A.J."/>
            <person name="Thomas B.C."/>
            <person name="Singh A."/>
            <person name="Wilkins M.J."/>
            <person name="Karaoz U."/>
            <person name="Brodie E.L."/>
            <person name="Williams K.H."/>
            <person name="Hubbard S.S."/>
            <person name="Banfield J.F."/>
        </authorList>
    </citation>
    <scope>NUCLEOTIDE SEQUENCE [LARGE SCALE GENOMIC DNA]</scope>
    <source>
        <strain evidence="4">RIFCSPLOWO2_12_FULL_64_10</strain>
    </source>
</reference>
<gene>
    <name evidence="3" type="ORF">A3F84_22135</name>
</gene>
<dbReference type="Pfam" id="PF03447">
    <property type="entry name" value="NAD_binding_3"/>
    <property type="match status" value="1"/>
</dbReference>
<dbReference type="InterPro" id="IPR036291">
    <property type="entry name" value="NAD(P)-bd_dom_sf"/>
</dbReference>
<evidence type="ECO:0000259" key="1">
    <source>
        <dbReference type="Pfam" id="PF03447"/>
    </source>
</evidence>
<dbReference type="Pfam" id="PF21135">
    <property type="entry name" value="DRL_cat"/>
    <property type="match status" value="1"/>
</dbReference>
<feature type="domain" description="Aspartate/homoserine dehydrogenase NAD-binding" evidence="1">
    <location>
        <begin position="71"/>
        <end position="134"/>
    </location>
</feature>
<dbReference type="AlphaFoldDB" id="A0A1F6D5M3"/>
<dbReference type="InterPro" id="IPR005106">
    <property type="entry name" value="Asp/hSer_DH_NAD-bd"/>
</dbReference>
<dbReference type="PANTHER" id="PTHR37850:SF3">
    <property type="entry name" value="BLR7815 PROTEIN"/>
    <property type="match status" value="1"/>
</dbReference>
<dbReference type="SUPFAM" id="SSF51735">
    <property type="entry name" value="NAD(P)-binding Rossmann-fold domains"/>
    <property type="match status" value="1"/>
</dbReference>
<accession>A0A1F6D5M3</accession>
<dbReference type="GO" id="GO:0016491">
    <property type="term" value="F:oxidoreductase activity"/>
    <property type="evidence" value="ECO:0007669"/>
    <property type="project" value="InterPro"/>
</dbReference>
<dbReference type="PANTHER" id="PTHR37850">
    <property type="entry name" value="STRU PROTEIN"/>
    <property type="match status" value="1"/>
</dbReference>
<evidence type="ECO:0000313" key="3">
    <source>
        <dbReference type="EMBL" id="OGG56332.1"/>
    </source>
</evidence>
<comment type="caution">
    <text evidence="3">The sequence shown here is derived from an EMBL/GenBank/DDBJ whole genome shotgun (WGS) entry which is preliminary data.</text>
</comment>
<organism evidence="3 4">
    <name type="scientific">Handelsmanbacteria sp. (strain RIFCSPLOWO2_12_FULL_64_10)</name>
    <dbReference type="NCBI Taxonomy" id="1817868"/>
    <lineage>
        <taxon>Bacteria</taxon>
        <taxon>Candidatus Handelsmaniibacteriota</taxon>
    </lineage>
</organism>
<evidence type="ECO:0000313" key="4">
    <source>
        <dbReference type="Proteomes" id="UP000178606"/>
    </source>
</evidence>
<dbReference type="EMBL" id="MFKF01000034">
    <property type="protein sequence ID" value="OGG56332.1"/>
    <property type="molecule type" value="Genomic_DNA"/>
</dbReference>
<sequence length="467" mass="48494">MTMIYRPLFDRAGPDKVVRAGVIGAGHYATAIVTQSRAIPRLRAQAVADVDVEAGRRAFLSAGFADGDIAVCEGRADALRALEQGRRVVVGDALALMDLPLDVIVEATGVPEAGARHALEAIRHGKHVAMVNKETDVVVGPILKRLADCAGVVYTAVDGDQHGLLMGLVAWARELGLEVLSGGKFRNAEVVFDPASGTASQGRQTLTLEPAAAKALGAIPPGGVARAVAARRDLLGGMARIANSDVGELAIAANATGLMPDAEDLHCPVLRALEIPEALCIEAEGGILAQRGAIEGVTCLRHPLDVGLGGGVFIVVACENDYSRRILTTKGLVPNRRGTAALVYRPYHLCGVETPMSILCAGLLGVPTGATELLPRVDVVAQATEDLLAGEKVGGDDSPRLKALMRPAQSVRVGAPLPLQMAGGNVLTRHVPAGAVLTVDAVAAPADSVLWSLRAQQDAHFLTQPIS</sequence>
<dbReference type="Proteomes" id="UP000178606">
    <property type="component" value="Unassembled WGS sequence"/>
</dbReference>
<dbReference type="InterPro" id="IPR048423">
    <property type="entry name" value="DRL_cat"/>
</dbReference>